<feature type="compositionally biased region" description="Polar residues" evidence="3">
    <location>
        <begin position="674"/>
        <end position="684"/>
    </location>
</feature>
<dbReference type="Proteomes" id="UP000322234">
    <property type="component" value="Unassembled WGS sequence"/>
</dbReference>
<gene>
    <name evidence="5" type="ORF">E5288_WYG013642</name>
</gene>
<dbReference type="AlphaFoldDB" id="A0A6B0QSY6"/>
<dbReference type="PANTHER" id="PTHR12587:SF15">
    <property type="entry name" value="LIPRIN-ALPHA-1"/>
    <property type="match status" value="1"/>
</dbReference>
<evidence type="ECO:0000256" key="2">
    <source>
        <dbReference type="SAM" id="Coils"/>
    </source>
</evidence>
<dbReference type="GO" id="GO:0048786">
    <property type="term" value="C:presynaptic active zone"/>
    <property type="evidence" value="ECO:0007669"/>
    <property type="project" value="TreeGrafter"/>
</dbReference>
<evidence type="ECO:0000313" key="5">
    <source>
        <dbReference type="EMBL" id="MXQ80150.1"/>
    </source>
</evidence>
<keyword evidence="2" id="KW-0175">Coiled coil</keyword>
<name>A0A6B0QSY6_9CETA</name>
<dbReference type="InterPro" id="IPR029515">
    <property type="entry name" value="Liprin"/>
</dbReference>
<evidence type="ECO:0000256" key="1">
    <source>
        <dbReference type="ARBA" id="ARBA00022737"/>
    </source>
</evidence>
<proteinExistence type="predicted"/>
<accession>A0A6B0QSY6</accession>
<feature type="domain" description="Liprin-alpha CC2" evidence="4">
    <location>
        <begin position="370"/>
        <end position="433"/>
    </location>
</feature>
<feature type="compositionally biased region" description="Pro residues" evidence="3">
    <location>
        <begin position="657"/>
        <end position="667"/>
    </location>
</feature>
<evidence type="ECO:0000256" key="3">
    <source>
        <dbReference type="SAM" id="MobiDB-lite"/>
    </source>
</evidence>
<feature type="compositionally biased region" description="Basic and acidic residues" evidence="3">
    <location>
        <begin position="587"/>
        <end position="596"/>
    </location>
</feature>
<feature type="region of interest" description="Disordered" evidence="3">
    <location>
        <begin position="586"/>
        <end position="699"/>
    </location>
</feature>
<organism evidence="5 6">
    <name type="scientific">Bos mutus</name>
    <name type="common">wild yak</name>
    <dbReference type="NCBI Taxonomy" id="72004"/>
    <lineage>
        <taxon>Eukaryota</taxon>
        <taxon>Metazoa</taxon>
        <taxon>Chordata</taxon>
        <taxon>Craniata</taxon>
        <taxon>Vertebrata</taxon>
        <taxon>Euteleostomi</taxon>
        <taxon>Mammalia</taxon>
        <taxon>Eutheria</taxon>
        <taxon>Laurasiatheria</taxon>
        <taxon>Artiodactyla</taxon>
        <taxon>Ruminantia</taxon>
        <taxon>Pecora</taxon>
        <taxon>Bovidae</taxon>
        <taxon>Bovinae</taxon>
        <taxon>Bos</taxon>
    </lineage>
</organism>
<dbReference type="PANTHER" id="PTHR12587">
    <property type="entry name" value="LAR INTERACTING PROTEIN LIP -RELATED PROTEIN"/>
    <property type="match status" value="1"/>
</dbReference>
<dbReference type="EMBL" id="VBQZ03000003">
    <property type="protein sequence ID" value="MXQ80150.1"/>
    <property type="molecule type" value="Genomic_DNA"/>
</dbReference>
<dbReference type="InterPro" id="IPR057892">
    <property type="entry name" value="LIP-1_CC2"/>
</dbReference>
<evidence type="ECO:0000313" key="6">
    <source>
        <dbReference type="Proteomes" id="UP000322234"/>
    </source>
</evidence>
<keyword evidence="1" id="KW-0677">Repeat</keyword>
<feature type="domain" description="Liprin-alpha CC2" evidence="4">
    <location>
        <begin position="170"/>
        <end position="334"/>
    </location>
</feature>
<protein>
    <recommendedName>
        <fullName evidence="4">Liprin-alpha CC2 domain-containing protein</fullName>
    </recommendedName>
</protein>
<feature type="coiled-coil region" evidence="2">
    <location>
        <begin position="412"/>
        <end position="439"/>
    </location>
</feature>
<feature type="compositionally biased region" description="Polar residues" evidence="3">
    <location>
        <begin position="597"/>
        <end position="609"/>
    </location>
</feature>
<feature type="coiled-coil region" evidence="2">
    <location>
        <begin position="180"/>
        <end position="214"/>
    </location>
</feature>
<dbReference type="GO" id="GO:0050808">
    <property type="term" value="P:synapse organization"/>
    <property type="evidence" value="ECO:0007669"/>
    <property type="project" value="TreeGrafter"/>
</dbReference>
<evidence type="ECO:0000259" key="4">
    <source>
        <dbReference type="Pfam" id="PF25526"/>
    </source>
</evidence>
<dbReference type="Pfam" id="PF25526">
    <property type="entry name" value="LIP-1"/>
    <property type="match status" value="2"/>
</dbReference>
<reference evidence="5" key="1">
    <citation type="submission" date="2019-10" db="EMBL/GenBank/DDBJ databases">
        <title>The sequence and de novo assembly of the wild yak genome.</title>
        <authorList>
            <person name="Liu Y."/>
        </authorList>
    </citation>
    <scope>NUCLEOTIDE SEQUENCE [LARGE SCALE GENOMIC DNA]</scope>
    <source>
        <strain evidence="5">WY2019</strain>
    </source>
</reference>
<comment type="caution">
    <text evidence="5">The sequence shown here is derived from an EMBL/GenBank/DDBJ whole genome shotgun (WGS) entry which is preliminary data.</text>
</comment>
<keyword evidence="6" id="KW-1185">Reference proteome</keyword>
<sequence>MGRRRTRLWALFQCCNPKAKAKMRKDVALAQVLEAEWPELLLEYLECLVSRYMPSHQMTVGKQQAQSPAGMTSKMEVLRVLKLLFECHKALNEKLRTRLRVALERCSLLEEELGATHKKQMILKEENNQEKILTDRVLDVNHKQENMPSSSGKASPWSRSLSSSCLTIQSEVIDKQLQEQSQMKERLAALSAHVTELEEDVDMARKDLLKSKEVNTKLQWDVCKVSDGSRVCCPEVECGSLDDINDKLENEIANKDSMHRQTEDKNLQLQECLELVEKLQQMLWRAETLPKVEAELAQRVAALSKAGEKHNSTEARLCQMEAQLEEKNKELQRVHLLTGRQCLGRRHSLGGASAAFLHHSRLCHRVCAQGREKKMNDEHNKCLSDTMDKLLSESDERLQLHMKERMAALENKNSLIWEVEKVKRQLEEMQNDKVQTLKEQDWERVQQASMLADAAQAFKSDEGMSDGEGDRVTLFSSATQLSPSGQADAKTLTVMLQEQLDAINEEIRHHLGSYNNLQNGIESKGPPRGNMERLYINVFIFTACCQLPALREEVRDDKSTIKCETSTPTLWRALRLDQLHMGAMRTASHDDIRDARNSTGSQDGPRSNPTSSTSSQDSLHKAPKKKAIKSSISRLFCKKGKGQPEHPGKKTLGPGAAFPPGPPPPRGPSGAELGSNSTSRSLALQQDVDGTSDILWKCE</sequence>